<gene>
    <name evidence="3" type="ORF">SAMN02745887_03247</name>
</gene>
<feature type="domain" description="HpcH/HpaI aldolase/citrate lyase" evidence="2">
    <location>
        <begin position="9"/>
        <end position="158"/>
    </location>
</feature>
<dbReference type="InterPro" id="IPR005000">
    <property type="entry name" value="Aldolase/citrate-lyase_domain"/>
</dbReference>
<organism evidence="3 4">
    <name type="scientific">Chitinimonas taiwanensis DSM 18899</name>
    <dbReference type="NCBI Taxonomy" id="1121279"/>
    <lineage>
        <taxon>Bacteria</taxon>
        <taxon>Pseudomonadati</taxon>
        <taxon>Pseudomonadota</taxon>
        <taxon>Betaproteobacteria</taxon>
        <taxon>Neisseriales</taxon>
        <taxon>Chitinibacteraceae</taxon>
        <taxon>Chitinimonas</taxon>
    </lineage>
</organism>
<dbReference type="InterPro" id="IPR015813">
    <property type="entry name" value="Pyrv/PenolPyrv_kinase-like_dom"/>
</dbReference>
<name>A0A1K2HQ62_9NEIS</name>
<accession>A0A1K2HQ62</accession>
<reference evidence="3 4" key="1">
    <citation type="submission" date="2016-11" db="EMBL/GenBank/DDBJ databases">
        <authorList>
            <person name="Jaros S."/>
            <person name="Januszkiewicz K."/>
            <person name="Wedrychowicz H."/>
        </authorList>
    </citation>
    <scope>NUCLEOTIDE SEQUENCE [LARGE SCALE GENOMIC DNA]</scope>
    <source>
        <strain evidence="3 4">DSM 18899</strain>
    </source>
</reference>
<evidence type="ECO:0000313" key="3">
    <source>
        <dbReference type="EMBL" id="SFZ78895.1"/>
    </source>
</evidence>
<dbReference type="EMBL" id="FPKR01000014">
    <property type="protein sequence ID" value="SFZ78895.1"/>
    <property type="molecule type" value="Genomic_DNA"/>
</dbReference>
<keyword evidence="1" id="KW-0479">Metal-binding</keyword>
<dbReference type="GO" id="GO:0046872">
    <property type="term" value="F:metal ion binding"/>
    <property type="evidence" value="ECO:0007669"/>
    <property type="project" value="UniProtKB-KW"/>
</dbReference>
<dbReference type="AlphaFoldDB" id="A0A1K2HQ62"/>
<dbReference type="Pfam" id="PF03328">
    <property type="entry name" value="HpcH_HpaI"/>
    <property type="match status" value="1"/>
</dbReference>
<dbReference type="Gene3D" id="3.20.20.60">
    <property type="entry name" value="Phosphoenolpyruvate-binding domains"/>
    <property type="match status" value="2"/>
</dbReference>
<dbReference type="InterPro" id="IPR040442">
    <property type="entry name" value="Pyrv_kinase-like_dom_sf"/>
</dbReference>
<keyword evidence="4" id="KW-1185">Reference proteome</keyword>
<protein>
    <submittedName>
        <fullName evidence="3">HpcH/HpaI aldolase/citrate lyase family protein</fullName>
    </submittedName>
</protein>
<dbReference type="SUPFAM" id="SSF51621">
    <property type="entry name" value="Phosphoenolpyruvate/pyruvate domain"/>
    <property type="match status" value="1"/>
</dbReference>
<dbReference type="Proteomes" id="UP000186513">
    <property type="component" value="Unassembled WGS sequence"/>
</dbReference>
<dbReference type="RefSeq" id="WP_072429846.1">
    <property type="nucleotide sequence ID" value="NZ_FPKR01000014.1"/>
</dbReference>
<evidence type="ECO:0000313" key="4">
    <source>
        <dbReference type="Proteomes" id="UP000186513"/>
    </source>
</evidence>
<evidence type="ECO:0000256" key="1">
    <source>
        <dbReference type="ARBA" id="ARBA00022723"/>
    </source>
</evidence>
<keyword evidence="3" id="KW-0456">Lyase</keyword>
<sequence>MNINKCSFLFIASSPEVASFAIKNGADRIFLDLEILGKVERQGHLDTVISRHKIEDISLLRPVVPSGSLLVRTNPIHSDIESEVDAAISRGADILMLPMFRTSDEVRRYCRAVNSRAKVCLLVETIDAMENLADCIRVPGVNEVHIGLNDLHLELGYSFMFELLLSGHVERMAKILRENAIPFGIGGVARAGEGLLPADLLLAEHVRLGSTAAILSRTFHRNARSVEEIQQQMDFAEEIRKLRKAYERYRESTIDELELRHGEIRSAITQVVAAIAKRRG</sequence>
<evidence type="ECO:0000259" key="2">
    <source>
        <dbReference type="Pfam" id="PF03328"/>
    </source>
</evidence>
<dbReference type="GO" id="GO:0016829">
    <property type="term" value="F:lyase activity"/>
    <property type="evidence" value="ECO:0007669"/>
    <property type="project" value="UniProtKB-KW"/>
</dbReference>
<dbReference type="STRING" id="1121279.SAMN02745887_03247"/>
<proteinExistence type="predicted"/>